<name>A0A1X6P5X7_PORUM</name>
<protein>
    <submittedName>
        <fullName evidence="2">Uncharacterized protein</fullName>
    </submittedName>
</protein>
<dbReference type="AlphaFoldDB" id="A0A1X6P5X7"/>
<reference evidence="2 3" key="1">
    <citation type="submission" date="2017-03" db="EMBL/GenBank/DDBJ databases">
        <title>WGS assembly of Porphyra umbilicalis.</title>
        <authorList>
            <person name="Brawley S.H."/>
            <person name="Blouin N.A."/>
            <person name="Ficko-Blean E."/>
            <person name="Wheeler G.L."/>
            <person name="Lohr M."/>
            <person name="Goodson H.V."/>
            <person name="Jenkins J.W."/>
            <person name="Blaby-Haas C.E."/>
            <person name="Helliwell K.E."/>
            <person name="Chan C."/>
            <person name="Marriage T."/>
            <person name="Bhattacharya D."/>
            <person name="Klein A.S."/>
            <person name="Badis Y."/>
            <person name="Brodie J."/>
            <person name="Cao Y."/>
            <person name="Collen J."/>
            <person name="Dittami S.M."/>
            <person name="Gachon C.M."/>
            <person name="Green B.R."/>
            <person name="Karpowicz S."/>
            <person name="Kim J.W."/>
            <person name="Kudahl U."/>
            <person name="Lin S."/>
            <person name="Michel G."/>
            <person name="Mittag M."/>
            <person name="Olson B.J."/>
            <person name="Pangilinan J."/>
            <person name="Peng Y."/>
            <person name="Qiu H."/>
            <person name="Shu S."/>
            <person name="Singer J.T."/>
            <person name="Smith A.G."/>
            <person name="Sprecher B.N."/>
            <person name="Wagner V."/>
            <person name="Wang W."/>
            <person name="Wang Z.-Y."/>
            <person name="Yan J."/>
            <person name="Yarish C."/>
            <person name="Zoeuner-Riek S."/>
            <person name="Zhuang Y."/>
            <person name="Zou Y."/>
            <person name="Lindquist E.A."/>
            <person name="Grimwood J."/>
            <person name="Barry K."/>
            <person name="Rokhsar D.S."/>
            <person name="Schmutz J."/>
            <person name="Stiller J.W."/>
            <person name="Grossman A.R."/>
            <person name="Prochnik S.E."/>
        </authorList>
    </citation>
    <scope>NUCLEOTIDE SEQUENCE [LARGE SCALE GENOMIC DNA]</scope>
    <source>
        <strain evidence="2">4086291</strain>
    </source>
</reference>
<evidence type="ECO:0000313" key="2">
    <source>
        <dbReference type="EMBL" id="OSX76292.1"/>
    </source>
</evidence>
<feature type="compositionally biased region" description="Basic residues" evidence="1">
    <location>
        <begin position="59"/>
        <end position="68"/>
    </location>
</feature>
<dbReference type="EMBL" id="KV918874">
    <property type="protein sequence ID" value="OSX76292.1"/>
    <property type="molecule type" value="Genomic_DNA"/>
</dbReference>
<gene>
    <name evidence="2" type="ORF">BU14_0200s0047</name>
</gene>
<organism evidence="2 3">
    <name type="scientific">Porphyra umbilicalis</name>
    <name type="common">Purple laver</name>
    <name type="synonym">Red alga</name>
    <dbReference type="NCBI Taxonomy" id="2786"/>
    <lineage>
        <taxon>Eukaryota</taxon>
        <taxon>Rhodophyta</taxon>
        <taxon>Bangiophyceae</taxon>
        <taxon>Bangiales</taxon>
        <taxon>Bangiaceae</taxon>
        <taxon>Porphyra</taxon>
    </lineage>
</organism>
<feature type="compositionally biased region" description="Pro residues" evidence="1">
    <location>
        <begin position="13"/>
        <end position="25"/>
    </location>
</feature>
<feature type="compositionally biased region" description="Polar residues" evidence="1">
    <location>
        <begin position="1"/>
        <end position="11"/>
    </location>
</feature>
<dbReference type="Proteomes" id="UP000218209">
    <property type="component" value="Unassembled WGS sequence"/>
</dbReference>
<feature type="compositionally biased region" description="Low complexity" evidence="1">
    <location>
        <begin position="26"/>
        <end position="38"/>
    </location>
</feature>
<keyword evidence="3" id="KW-1185">Reference proteome</keyword>
<feature type="region of interest" description="Disordered" evidence="1">
    <location>
        <begin position="1"/>
        <end position="128"/>
    </location>
</feature>
<evidence type="ECO:0000256" key="1">
    <source>
        <dbReference type="SAM" id="MobiDB-lite"/>
    </source>
</evidence>
<accession>A0A1X6P5X7</accession>
<evidence type="ECO:0000313" key="3">
    <source>
        <dbReference type="Proteomes" id="UP000218209"/>
    </source>
</evidence>
<sequence length="143" mass="15248">MPSTWRKTLQTPRQPPARPAPPTPWAPGAIPRAAAGRPRGPPPPVAAAAQTMRADWGCRKGKRRRRRPLFAASAGGRRPPQKPPRGCTRVAGGVGNRTPSWGGRGGGRETHTASTEWGGEWKSGGVEGGTVVEGLVRRVEEQR</sequence>
<proteinExistence type="predicted"/>